<keyword evidence="7" id="KW-0175">Coiled coil</keyword>
<dbReference type="InterPro" id="IPR036259">
    <property type="entry name" value="MFS_trans_sf"/>
</dbReference>
<dbReference type="AlphaFoldDB" id="A0AAD4BPX0"/>
<feature type="domain" description="Major facilitator superfamily (MFS) profile" evidence="10">
    <location>
        <begin position="95"/>
        <end position="532"/>
    </location>
</feature>
<dbReference type="PANTHER" id="PTHR48022">
    <property type="entry name" value="PLASTIDIC GLUCOSE TRANSPORTER 4"/>
    <property type="match status" value="1"/>
</dbReference>
<dbReference type="InterPro" id="IPR005828">
    <property type="entry name" value="MFS_sugar_transport-like"/>
</dbReference>
<evidence type="ECO:0000313" key="12">
    <source>
        <dbReference type="Proteomes" id="UP001194468"/>
    </source>
</evidence>
<feature type="transmembrane region" description="Helical" evidence="9">
    <location>
        <begin position="91"/>
        <end position="113"/>
    </location>
</feature>
<accession>A0AAD4BPX0</accession>
<keyword evidence="6 9" id="KW-0472">Membrane</keyword>
<dbReference type="GO" id="GO:0005351">
    <property type="term" value="F:carbohydrate:proton symporter activity"/>
    <property type="evidence" value="ECO:0007669"/>
    <property type="project" value="TreeGrafter"/>
</dbReference>
<evidence type="ECO:0000256" key="6">
    <source>
        <dbReference type="ARBA" id="ARBA00023136"/>
    </source>
</evidence>
<feature type="transmembrane region" description="Helical" evidence="9">
    <location>
        <begin position="251"/>
        <end position="274"/>
    </location>
</feature>
<protein>
    <submittedName>
        <fullName evidence="11">General substrate transporter</fullName>
    </submittedName>
</protein>
<dbReference type="PROSITE" id="PS50850">
    <property type="entry name" value="MFS"/>
    <property type="match status" value="1"/>
</dbReference>
<feature type="transmembrane region" description="Helical" evidence="9">
    <location>
        <begin position="193"/>
        <end position="213"/>
    </location>
</feature>
<feature type="region of interest" description="Disordered" evidence="8">
    <location>
        <begin position="1"/>
        <end position="23"/>
    </location>
</feature>
<comment type="subcellular location">
    <subcellularLocation>
        <location evidence="1">Membrane</location>
        <topology evidence="1">Multi-pass membrane protein</topology>
    </subcellularLocation>
</comment>
<feature type="transmembrane region" description="Helical" evidence="9">
    <location>
        <begin position="343"/>
        <end position="365"/>
    </location>
</feature>
<evidence type="ECO:0000259" key="10">
    <source>
        <dbReference type="PROSITE" id="PS50850"/>
    </source>
</evidence>
<dbReference type="FunFam" id="1.20.1250.20:FF:000134">
    <property type="entry name" value="MFS sugar transporter protein"/>
    <property type="match status" value="1"/>
</dbReference>
<evidence type="ECO:0000256" key="3">
    <source>
        <dbReference type="ARBA" id="ARBA00022448"/>
    </source>
</evidence>
<keyword evidence="5 9" id="KW-1133">Transmembrane helix</keyword>
<dbReference type="SUPFAM" id="SSF103473">
    <property type="entry name" value="MFS general substrate transporter"/>
    <property type="match status" value="1"/>
</dbReference>
<sequence length="544" mass="60754">MRRLSPAETRTTFDSLNQNPSHHPASQRCFQAFTCFIGKGQHSYIAIEMDSQRGGDGLGSLVQSESKHAIVSRLAEQDKIPWYSKPNLRRLYFLMLPTCLAAEMMSGFGSSVINGLQAVPSWIEYYDHPRSSSLGLMTAMDSLGSLAALPFVPSIVDKLGRRDSIFLGAVISIAGGILQGSAMSFLMFVVARFVFGFAKVICIVAASSLIGELSHPKERAIMGGLFDTSWDLGAITAAAVTLWTFSMTSNWGWRIPSFLQVVPGLLQISFIWFLPESPRWLISRGRGNEAYAIIMKYHAEGDEDSEFAKAEYTQIKETLEAELKTAQTNQKEVLSTPGMRRRVIIAVSLGLFASWSGVDLIVYLLSPILDSIGIHDNRTKNIVNLAKTSWGLVNGTFMALIVPRYPRRRMFLACTISLFVVFTAWTIASAEYSFSRSKISAQAVLALIFLYSPAYNMGFNVLTYTYLVELFPFHVRARGITVYQWCYRGAGFLGQFANPIGMDLAGWKWYMVYCVWNAFQVVFVYLMFPETSGRTLEELSFCKC</sequence>
<evidence type="ECO:0000256" key="1">
    <source>
        <dbReference type="ARBA" id="ARBA00004141"/>
    </source>
</evidence>
<dbReference type="PANTHER" id="PTHR48022:SF29">
    <property type="entry name" value="SUGAR TRANSPORTER, PUTATIVE (AFU_ORTHOLOGUE AFUA_6G14500)-RELATED"/>
    <property type="match status" value="1"/>
</dbReference>
<evidence type="ECO:0000256" key="9">
    <source>
        <dbReference type="SAM" id="Phobius"/>
    </source>
</evidence>
<dbReference type="EMBL" id="WHUW01000019">
    <property type="protein sequence ID" value="KAF8437121.1"/>
    <property type="molecule type" value="Genomic_DNA"/>
</dbReference>
<feature type="coiled-coil region" evidence="7">
    <location>
        <begin position="309"/>
        <end position="336"/>
    </location>
</feature>
<evidence type="ECO:0000256" key="5">
    <source>
        <dbReference type="ARBA" id="ARBA00022989"/>
    </source>
</evidence>
<evidence type="ECO:0000313" key="11">
    <source>
        <dbReference type="EMBL" id="KAF8437121.1"/>
    </source>
</evidence>
<keyword evidence="3" id="KW-0813">Transport</keyword>
<evidence type="ECO:0000256" key="4">
    <source>
        <dbReference type="ARBA" id="ARBA00022692"/>
    </source>
</evidence>
<feature type="transmembrane region" description="Helical" evidence="9">
    <location>
        <begin position="164"/>
        <end position="187"/>
    </location>
</feature>
<dbReference type="GO" id="GO:0016020">
    <property type="term" value="C:membrane"/>
    <property type="evidence" value="ECO:0007669"/>
    <property type="project" value="UniProtKB-SubCell"/>
</dbReference>
<keyword evidence="12" id="KW-1185">Reference proteome</keyword>
<feature type="transmembrane region" description="Helical" evidence="9">
    <location>
        <begin position="448"/>
        <end position="468"/>
    </location>
</feature>
<feature type="transmembrane region" description="Helical" evidence="9">
    <location>
        <begin position="133"/>
        <end position="152"/>
    </location>
</feature>
<feature type="compositionally biased region" description="Polar residues" evidence="8">
    <location>
        <begin position="8"/>
        <end position="21"/>
    </location>
</feature>
<feature type="transmembrane region" description="Helical" evidence="9">
    <location>
        <begin position="510"/>
        <end position="528"/>
    </location>
</feature>
<name>A0AAD4BPX0_BOLED</name>
<feature type="transmembrane region" description="Helical" evidence="9">
    <location>
        <begin position="225"/>
        <end position="245"/>
    </location>
</feature>
<feature type="transmembrane region" description="Helical" evidence="9">
    <location>
        <begin position="385"/>
        <end position="403"/>
    </location>
</feature>
<dbReference type="Pfam" id="PF00083">
    <property type="entry name" value="Sugar_tr"/>
    <property type="match status" value="1"/>
</dbReference>
<dbReference type="Proteomes" id="UP001194468">
    <property type="component" value="Unassembled WGS sequence"/>
</dbReference>
<organism evidence="11 12">
    <name type="scientific">Boletus edulis BED1</name>
    <dbReference type="NCBI Taxonomy" id="1328754"/>
    <lineage>
        <taxon>Eukaryota</taxon>
        <taxon>Fungi</taxon>
        <taxon>Dikarya</taxon>
        <taxon>Basidiomycota</taxon>
        <taxon>Agaricomycotina</taxon>
        <taxon>Agaricomycetes</taxon>
        <taxon>Agaricomycetidae</taxon>
        <taxon>Boletales</taxon>
        <taxon>Boletineae</taxon>
        <taxon>Boletaceae</taxon>
        <taxon>Boletoideae</taxon>
        <taxon>Boletus</taxon>
    </lineage>
</organism>
<evidence type="ECO:0000256" key="2">
    <source>
        <dbReference type="ARBA" id="ARBA00010992"/>
    </source>
</evidence>
<comment type="similarity">
    <text evidence="2">Belongs to the major facilitator superfamily. Sugar transporter (TC 2.A.1.1) family.</text>
</comment>
<evidence type="ECO:0000256" key="7">
    <source>
        <dbReference type="SAM" id="Coils"/>
    </source>
</evidence>
<dbReference type="InterPro" id="IPR020846">
    <property type="entry name" value="MFS_dom"/>
</dbReference>
<keyword evidence="4 9" id="KW-0812">Transmembrane</keyword>
<comment type="caution">
    <text evidence="11">The sequence shown here is derived from an EMBL/GenBank/DDBJ whole genome shotgun (WGS) entry which is preliminary data.</text>
</comment>
<evidence type="ECO:0000256" key="8">
    <source>
        <dbReference type="SAM" id="MobiDB-lite"/>
    </source>
</evidence>
<gene>
    <name evidence="11" type="ORF">L210DRAFT_2355394</name>
</gene>
<dbReference type="Gene3D" id="1.20.1250.20">
    <property type="entry name" value="MFS general substrate transporter like domains"/>
    <property type="match status" value="1"/>
</dbReference>
<proteinExistence type="inferred from homology"/>
<dbReference type="InterPro" id="IPR050360">
    <property type="entry name" value="MFS_Sugar_Transporters"/>
</dbReference>
<reference evidence="11" key="2">
    <citation type="journal article" date="2020" name="Nat. Commun.">
        <title>Large-scale genome sequencing of mycorrhizal fungi provides insights into the early evolution of symbiotic traits.</title>
        <authorList>
            <person name="Miyauchi S."/>
            <person name="Kiss E."/>
            <person name="Kuo A."/>
            <person name="Drula E."/>
            <person name="Kohler A."/>
            <person name="Sanchez-Garcia M."/>
            <person name="Morin E."/>
            <person name="Andreopoulos B."/>
            <person name="Barry K.W."/>
            <person name="Bonito G."/>
            <person name="Buee M."/>
            <person name="Carver A."/>
            <person name="Chen C."/>
            <person name="Cichocki N."/>
            <person name="Clum A."/>
            <person name="Culley D."/>
            <person name="Crous P.W."/>
            <person name="Fauchery L."/>
            <person name="Girlanda M."/>
            <person name="Hayes R.D."/>
            <person name="Keri Z."/>
            <person name="LaButti K."/>
            <person name="Lipzen A."/>
            <person name="Lombard V."/>
            <person name="Magnuson J."/>
            <person name="Maillard F."/>
            <person name="Murat C."/>
            <person name="Nolan M."/>
            <person name="Ohm R.A."/>
            <person name="Pangilinan J."/>
            <person name="Pereira M.F."/>
            <person name="Perotto S."/>
            <person name="Peter M."/>
            <person name="Pfister S."/>
            <person name="Riley R."/>
            <person name="Sitrit Y."/>
            <person name="Stielow J.B."/>
            <person name="Szollosi G."/>
            <person name="Zifcakova L."/>
            <person name="Stursova M."/>
            <person name="Spatafora J.W."/>
            <person name="Tedersoo L."/>
            <person name="Vaario L.M."/>
            <person name="Yamada A."/>
            <person name="Yan M."/>
            <person name="Wang P."/>
            <person name="Xu J."/>
            <person name="Bruns T."/>
            <person name="Baldrian P."/>
            <person name="Vilgalys R."/>
            <person name="Dunand C."/>
            <person name="Henrissat B."/>
            <person name="Grigoriev I.V."/>
            <person name="Hibbett D."/>
            <person name="Nagy L.G."/>
            <person name="Martin F.M."/>
        </authorList>
    </citation>
    <scope>NUCLEOTIDE SEQUENCE</scope>
    <source>
        <strain evidence="11">BED1</strain>
    </source>
</reference>
<reference evidence="11" key="1">
    <citation type="submission" date="2019-10" db="EMBL/GenBank/DDBJ databases">
        <authorList>
            <consortium name="DOE Joint Genome Institute"/>
            <person name="Kuo A."/>
            <person name="Miyauchi S."/>
            <person name="Kiss E."/>
            <person name="Drula E."/>
            <person name="Kohler A."/>
            <person name="Sanchez-Garcia M."/>
            <person name="Andreopoulos B."/>
            <person name="Barry K.W."/>
            <person name="Bonito G."/>
            <person name="Buee M."/>
            <person name="Carver A."/>
            <person name="Chen C."/>
            <person name="Cichocki N."/>
            <person name="Clum A."/>
            <person name="Culley D."/>
            <person name="Crous P.W."/>
            <person name="Fauchery L."/>
            <person name="Girlanda M."/>
            <person name="Hayes R."/>
            <person name="Keri Z."/>
            <person name="LaButti K."/>
            <person name="Lipzen A."/>
            <person name="Lombard V."/>
            <person name="Magnuson J."/>
            <person name="Maillard F."/>
            <person name="Morin E."/>
            <person name="Murat C."/>
            <person name="Nolan M."/>
            <person name="Ohm R."/>
            <person name="Pangilinan J."/>
            <person name="Pereira M."/>
            <person name="Perotto S."/>
            <person name="Peter M."/>
            <person name="Riley R."/>
            <person name="Sitrit Y."/>
            <person name="Stielow B."/>
            <person name="Szollosi G."/>
            <person name="Zifcakova L."/>
            <person name="Stursova M."/>
            <person name="Spatafora J.W."/>
            <person name="Tedersoo L."/>
            <person name="Vaario L.-M."/>
            <person name="Yamada A."/>
            <person name="Yan M."/>
            <person name="Wang P."/>
            <person name="Xu J."/>
            <person name="Bruns T."/>
            <person name="Baldrian P."/>
            <person name="Vilgalys R."/>
            <person name="Henrissat B."/>
            <person name="Grigoriev I.V."/>
            <person name="Hibbett D."/>
            <person name="Nagy L.G."/>
            <person name="Martin F.M."/>
        </authorList>
    </citation>
    <scope>NUCLEOTIDE SEQUENCE</scope>
    <source>
        <strain evidence="11">BED1</strain>
    </source>
</reference>
<feature type="transmembrane region" description="Helical" evidence="9">
    <location>
        <begin position="410"/>
        <end position="428"/>
    </location>
</feature>